<name>A0ABV4D5H8_9LACT</name>
<reference evidence="13 14" key="1">
    <citation type="submission" date="2024-03" db="EMBL/GenBank/DDBJ databases">
        <title>Mouse gut bacterial collection (mGBC) of GemPharmatech.</title>
        <authorList>
            <person name="He Y."/>
            <person name="Dong L."/>
            <person name="Wu D."/>
            <person name="Gao X."/>
            <person name="Lin Z."/>
        </authorList>
    </citation>
    <scope>NUCLEOTIDE SEQUENCE [LARGE SCALE GENOMIC DNA]</scope>
    <source>
        <strain evidence="13 14">61-15</strain>
    </source>
</reference>
<dbReference type="PANTHER" id="PTHR32120:SF10">
    <property type="entry name" value="SMALL RIBOSOMAL SUBUNIT BIOGENESIS GTPASE RSGA"/>
    <property type="match status" value="1"/>
</dbReference>
<evidence type="ECO:0000256" key="8">
    <source>
        <dbReference type="ARBA" id="ARBA00022884"/>
    </source>
</evidence>
<feature type="binding site" evidence="10">
    <location>
        <begin position="204"/>
        <end position="212"/>
    </location>
    <ligand>
        <name>GTP</name>
        <dbReference type="ChEBI" id="CHEBI:37565"/>
    </ligand>
</feature>
<keyword evidence="2 10" id="KW-0690">Ribosome biogenesis</keyword>
<dbReference type="PROSITE" id="PS50936">
    <property type="entry name" value="ENGC_GTPASE"/>
    <property type="match status" value="1"/>
</dbReference>
<comment type="caution">
    <text evidence="13">The sequence shown here is derived from an EMBL/GenBank/DDBJ whole genome shotgun (WGS) entry which is preliminary data.</text>
</comment>
<evidence type="ECO:0000256" key="4">
    <source>
        <dbReference type="ARBA" id="ARBA00022730"/>
    </source>
</evidence>
<comment type="subcellular location">
    <subcellularLocation>
        <location evidence="10">Cytoplasm</location>
    </subcellularLocation>
</comment>
<evidence type="ECO:0000256" key="3">
    <source>
        <dbReference type="ARBA" id="ARBA00022723"/>
    </source>
</evidence>
<keyword evidence="3" id="KW-0479">Metal-binding</keyword>
<dbReference type="NCBIfam" id="TIGR00157">
    <property type="entry name" value="ribosome small subunit-dependent GTPase A"/>
    <property type="match status" value="1"/>
</dbReference>
<evidence type="ECO:0000313" key="14">
    <source>
        <dbReference type="Proteomes" id="UP001565283"/>
    </source>
</evidence>
<dbReference type="PANTHER" id="PTHR32120">
    <property type="entry name" value="SMALL RIBOSOMAL SUBUNIT BIOGENESIS GTPASE RSGA"/>
    <property type="match status" value="1"/>
</dbReference>
<keyword evidence="8 10" id="KW-0694">RNA-binding</keyword>
<keyword evidence="9 10" id="KW-0342">GTP-binding</keyword>
<feature type="domain" description="CP-type G" evidence="12">
    <location>
        <begin position="104"/>
        <end position="261"/>
    </location>
</feature>
<dbReference type="EMBL" id="JBCLSH010000011">
    <property type="protein sequence ID" value="MEY8443572.1"/>
    <property type="molecule type" value="Genomic_DNA"/>
</dbReference>
<keyword evidence="6 10" id="KW-0378">Hydrolase</keyword>
<dbReference type="InterPro" id="IPR030378">
    <property type="entry name" value="G_CP_dom"/>
</dbReference>
<evidence type="ECO:0000256" key="5">
    <source>
        <dbReference type="ARBA" id="ARBA00022741"/>
    </source>
</evidence>
<dbReference type="Gene3D" id="1.10.40.50">
    <property type="entry name" value="Probable gtpase engc, domain 3"/>
    <property type="match status" value="1"/>
</dbReference>
<dbReference type="InterPro" id="IPR027417">
    <property type="entry name" value="P-loop_NTPase"/>
</dbReference>
<proteinExistence type="inferred from homology"/>
<dbReference type="RefSeq" id="WP_369948217.1">
    <property type="nucleotide sequence ID" value="NZ_JBCLSH010000011.1"/>
</dbReference>
<evidence type="ECO:0000259" key="11">
    <source>
        <dbReference type="PROSITE" id="PS50936"/>
    </source>
</evidence>
<dbReference type="HAMAP" id="MF_01820">
    <property type="entry name" value="GTPase_RsgA"/>
    <property type="match status" value="1"/>
</dbReference>
<dbReference type="CDD" id="cd01854">
    <property type="entry name" value="YjeQ_EngC"/>
    <property type="match status" value="1"/>
</dbReference>
<evidence type="ECO:0000256" key="6">
    <source>
        <dbReference type="ARBA" id="ARBA00022801"/>
    </source>
</evidence>
<dbReference type="PROSITE" id="PS51721">
    <property type="entry name" value="G_CP"/>
    <property type="match status" value="1"/>
</dbReference>
<evidence type="ECO:0000259" key="12">
    <source>
        <dbReference type="PROSITE" id="PS51721"/>
    </source>
</evidence>
<organism evidence="13 14">
    <name type="scientific">Lactococcus ileimucosae</name>
    <dbReference type="NCBI Taxonomy" id="2941329"/>
    <lineage>
        <taxon>Bacteria</taxon>
        <taxon>Bacillati</taxon>
        <taxon>Bacillota</taxon>
        <taxon>Bacilli</taxon>
        <taxon>Lactobacillales</taxon>
        <taxon>Streptococcaceae</taxon>
        <taxon>Lactococcus</taxon>
    </lineage>
</organism>
<evidence type="ECO:0000256" key="10">
    <source>
        <dbReference type="HAMAP-Rule" id="MF_01820"/>
    </source>
</evidence>
<comment type="function">
    <text evidence="10">One of several proteins that assist in the late maturation steps of the functional core of the 30S ribosomal subunit. Helps release RbfA from mature subunits. May play a role in the assembly of ribosomal proteins into the subunit. Circularly permuted GTPase that catalyzes slow GTP hydrolysis, GTPase activity is stimulated by the 30S ribosomal subunit.</text>
</comment>
<keyword evidence="7" id="KW-0862">Zinc</keyword>
<dbReference type="EC" id="3.6.1.-" evidence="10"/>
<dbReference type="SUPFAM" id="SSF52540">
    <property type="entry name" value="P-loop containing nucleoside triphosphate hydrolases"/>
    <property type="match status" value="1"/>
</dbReference>
<evidence type="ECO:0000313" key="13">
    <source>
        <dbReference type="EMBL" id="MEY8443572.1"/>
    </source>
</evidence>
<comment type="subunit">
    <text evidence="10">Monomer. Associates with 30S ribosomal subunit, binds 16S rRNA.</text>
</comment>
<feature type="binding site" evidence="10">
    <location>
        <begin position="152"/>
        <end position="155"/>
    </location>
    <ligand>
        <name>GTP</name>
        <dbReference type="ChEBI" id="CHEBI:37565"/>
    </ligand>
</feature>
<feature type="domain" description="EngC GTPase" evidence="11">
    <location>
        <begin position="113"/>
        <end position="259"/>
    </location>
</feature>
<sequence length="361" mass="40667">MNKTYILNHLGFKESFEEQAKAHPNLYPGRIIEQARDKYRVVTHFGETIAEVSGKFRYEALEAADFPSVGDFVLLDRPTEDAGTAQIQQCLTRQSALIRKAAGTTHERQIIVANVDKVFICMSLNEDFNLRRAERYLALVWDSGAVPTFVLTKTDIAQDLEKKLEDLQQISLGVDILMTSAYDEDSYLSLREYIKQEETVVLVGSSGVGKSTLINGLLAKQKLKTNGLRHDGKGRHTTTQRQLFKLPSGGMIIDTPGLREVGLEQANFSETFSDIVELASCCKFSDCSHGNEPGYAVQEAIEQGQLSQERFSNYQKLIKEAGYDGMNAKEIERRKLDTMFKEVGGMKNARKFLKKKDKRVY</sequence>
<dbReference type="Proteomes" id="UP001565283">
    <property type="component" value="Unassembled WGS sequence"/>
</dbReference>
<comment type="caution">
    <text evidence="10">Lacks conserved residue(s) required for the propagation of feature annotation.</text>
</comment>
<keyword evidence="1 10" id="KW-0963">Cytoplasm</keyword>
<dbReference type="Gene3D" id="3.40.50.300">
    <property type="entry name" value="P-loop containing nucleotide triphosphate hydrolases"/>
    <property type="match status" value="1"/>
</dbReference>
<dbReference type="Pfam" id="PF03193">
    <property type="entry name" value="RsgA_GTPase"/>
    <property type="match status" value="1"/>
</dbReference>
<protein>
    <recommendedName>
        <fullName evidence="10">Small ribosomal subunit biogenesis GTPase RsgA</fullName>
        <ecNumber evidence="10">3.6.1.-</ecNumber>
    </recommendedName>
</protein>
<evidence type="ECO:0000256" key="7">
    <source>
        <dbReference type="ARBA" id="ARBA00022833"/>
    </source>
</evidence>
<keyword evidence="14" id="KW-1185">Reference proteome</keyword>
<comment type="similarity">
    <text evidence="10">Belongs to the TRAFAC class YlqF/YawG GTPase family. RsgA subfamily.</text>
</comment>
<evidence type="ECO:0000256" key="1">
    <source>
        <dbReference type="ARBA" id="ARBA00022490"/>
    </source>
</evidence>
<accession>A0ABV4D5H8</accession>
<evidence type="ECO:0000256" key="9">
    <source>
        <dbReference type="ARBA" id="ARBA00023134"/>
    </source>
</evidence>
<keyword evidence="5 10" id="KW-0547">Nucleotide-binding</keyword>
<gene>
    <name evidence="10 13" type="primary">rsgA</name>
    <name evidence="13" type="ORF">AALA52_04845</name>
</gene>
<dbReference type="InterPro" id="IPR004881">
    <property type="entry name" value="Ribosome_biogen_GTPase_RsgA"/>
</dbReference>
<dbReference type="InterPro" id="IPR010914">
    <property type="entry name" value="RsgA_GTPase_dom"/>
</dbReference>
<keyword evidence="4 10" id="KW-0699">rRNA-binding</keyword>
<evidence type="ECO:0000256" key="2">
    <source>
        <dbReference type="ARBA" id="ARBA00022517"/>
    </source>
</evidence>